<comment type="caution">
    <text evidence="4">The sequence shown here is derived from an EMBL/GenBank/DDBJ whole genome shotgun (WGS) entry which is preliminary data.</text>
</comment>
<feature type="transmembrane region" description="Helical" evidence="2">
    <location>
        <begin position="642"/>
        <end position="663"/>
    </location>
</feature>
<dbReference type="PANTHER" id="PTHR24177">
    <property type="entry name" value="CASKIN"/>
    <property type="match status" value="1"/>
</dbReference>
<keyword evidence="5" id="KW-1185">Reference proteome</keyword>
<dbReference type="Proteomes" id="UP000554482">
    <property type="component" value="Unassembled WGS sequence"/>
</dbReference>
<dbReference type="Pfam" id="PF13962">
    <property type="entry name" value="PGG"/>
    <property type="match status" value="1"/>
</dbReference>
<dbReference type="EMBL" id="JABWDY010028986">
    <property type="protein sequence ID" value="KAF5186652.1"/>
    <property type="molecule type" value="Genomic_DNA"/>
</dbReference>
<keyword evidence="2" id="KW-0472">Membrane</keyword>
<proteinExistence type="predicted"/>
<feature type="transmembrane region" description="Helical" evidence="2">
    <location>
        <begin position="563"/>
        <end position="588"/>
    </location>
</feature>
<reference evidence="4 5" key="1">
    <citation type="submission" date="2020-06" db="EMBL/GenBank/DDBJ databases">
        <title>Transcriptomic and genomic resources for Thalictrum thalictroides and T. hernandezii: Facilitating candidate gene discovery in an emerging model plant lineage.</title>
        <authorList>
            <person name="Arias T."/>
            <person name="Riano-Pachon D.M."/>
            <person name="Di Stilio V.S."/>
        </authorList>
    </citation>
    <scope>NUCLEOTIDE SEQUENCE [LARGE SCALE GENOMIC DNA]</scope>
    <source>
        <strain evidence="5">cv. WT478/WT964</strain>
        <tissue evidence="4">Leaves</tissue>
    </source>
</reference>
<feature type="domain" description="PGG" evidence="3">
    <location>
        <begin position="515"/>
        <end position="629"/>
    </location>
</feature>
<dbReference type="InterPro" id="IPR002110">
    <property type="entry name" value="Ankyrin_rpt"/>
</dbReference>
<dbReference type="SUPFAM" id="SSF48403">
    <property type="entry name" value="Ankyrin repeat"/>
    <property type="match status" value="1"/>
</dbReference>
<dbReference type="SMART" id="SM00248">
    <property type="entry name" value="ANK"/>
    <property type="match status" value="6"/>
</dbReference>
<keyword evidence="2" id="KW-0812">Transmembrane</keyword>
<feature type="region of interest" description="Disordered" evidence="1">
    <location>
        <begin position="319"/>
        <end position="339"/>
    </location>
</feature>
<name>A0A7J6VQL5_THATH</name>
<feature type="transmembrane region" description="Helical" evidence="2">
    <location>
        <begin position="683"/>
        <end position="701"/>
    </location>
</feature>
<dbReference type="GO" id="GO:0016020">
    <property type="term" value="C:membrane"/>
    <property type="evidence" value="ECO:0007669"/>
    <property type="project" value="TreeGrafter"/>
</dbReference>
<keyword evidence="2" id="KW-1133">Transmembrane helix</keyword>
<dbReference type="OrthoDB" id="1855590at2759"/>
<organism evidence="4 5">
    <name type="scientific">Thalictrum thalictroides</name>
    <name type="common">Rue-anemone</name>
    <name type="synonym">Anemone thalictroides</name>
    <dbReference type="NCBI Taxonomy" id="46969"/>
    <lineage>
        <taxon>Eukaryota</taxon>
        <taxon>Viridiplantae</taxon>
        <taxon>Streptophyta</taxon>
        <taxon>Embryophyta</taxon>
        <taxon>Tracheophyta</taxon>
        <taxon>Spermatophyta</taxon>
        <taxon>Magnoliopsida</taxon>
        <taxon>Ranunculales</taxon>
        <taxon>Ranunculaceae</taxon>
        <taxon>Thalictroideae</taxon>
        <taxon>Thalictrum</taxon>
    </lineage>
</organism>
<evidence type="ECO:0000256" key="1">
    <source>
        <dbReference type="SAM" id="MobiDB-lite"/>
    </source>
</evidence>
<dbReference type="InterPro" id="IPR026961">
    <property type="entry name" value="PGG_dom"/>
</dbReference>
<evidence type="ECO:0000259" key="3">
    <source>
        <dbReference type="Pfam" id="PF13962"/>
    </source>
</evidence>
<evidence type="ECO:0000256" key="2">
    <source>
        <dbReference type="SAM" id="Phobius"/>
    </source>
</evidence>
<dbReference type="InterPro" id="IPR036770">
    <property type="entry name" value="Ankyrin_rpt-contain_sf"/>
</dbReference>
<evidence type="ECO:0000313" key="4">
    <source>
        <dbReference type="EMBL" id="KAF5186652.1"/>
    </source>
</evidence>
<evidence type="ECO:0000313" key="5">
    <source>
        <dbReference type="Proteomes" id="UP000554482"/>
    </source>
</evidence>
<protein>
    <submittedName>
        <fullName evidence="4">Ankyrin repeat-containing protein</fullName>
    </submittedName>
</protein>
<gene>
    <name evidence="4" type="ORF">FRX31_023762</name>
</gene>
<feature type="transmembrane region" description="Helical" evidence="2">
    <location>
        <begin position="608"/>
        <end position="630"/>
    </location>
</feature>
<accession>A0A7J6VQL5</accession>
<dbReference type="Gene3D" id="1.25.40.20">
    <property type="entry name" value="Ankyrin repeat-containing domain"/>
    <property type="match status" value="2"/>
</dbReference>
<sequence>MATDPPHKLMKELFMALMKHDQSKVMELYKRDVQLYGNNIEPYHLEVKYPKEYPLTTSHDTVLHVAMYSGQNELVRDLLQYILHKYDSDILLKVNDLGDTILHEATTTDKIDPLIISLMLSKRPDLLTMRNKNDESPLFRAVHFGSEKMFKDLADRVDQLPHPEVHRRRADGVNILHIAILNEFFDLALEIAKRYPDLLSQREKDGVPNSDDGEKNKSNVVVQYYRTIALGLRRINRLCWNRIFRGWLLMDEVWKERERHESAFRLVKYLIEYDDSWKDSDPGGDPENIVVTHEHVNKYWNHLRIANVLAVPHLSHSDTNHSERGITSHTASLGVGNPTGLTDLEPQSDLMDKSAFENSFTEPKVQDTNTHKLETPLLVATSNGIEEIVEAILKMFPQAIEHVSSTGQNILHVAVLNRQKKIFDIVEKNKIPMTRLSRRIDKKGNTVLHQVGINVGIYRGQMPGPALQLQEELLWFKRVKEVLPPHFRMHLNEKGLNAFDFFQNNNKDLLRQAQDWLKRTSQSCSVVAVLIATVAFAAAYTVPGGNQENGQDSGLPILVGETFFLVFTVMDVVSLACSLTSVVMFLSILTSPFQYQDFKRSLPRKLTLGFTFLFMAVATMMLAFAATIILIIKSEKHVSKTLIYTVAFLPVSIFAVMQFPIYVALTNTAQYTLLILKKALPSYYVVLRPVKTIVFVFAVLIEDYVLRPVKTIVFVRWLYFLYIP</sequence>
<dbReference type="AlphaFoldDB" id="A0A7J6VQL5"/>
<dbReference type="PANTHER" id="PTHR24177:SF215">
    <property type="entry name" value="PGG DOMAIN-CONTAINING PROTEIN"/>
    <property type="match status" value="1"/>
</dbReference>